<feature type="region of interest" description="Disordered" evidence="3">
    <location>
        <begin position="94"/>
        <end position="221"/>
    </location>
</feature>
<dbReference type="SUPFAM" id="SSF57701">
    <property type="entry name" value="Zn2/Cys6 DNA-binding domain"/>
    <property type="match status" value="1"/>
</dbReference>
<dbReference type="Pfam" id="PF04082">
    <property type="entry name" value="Fungal_trans"/>
    <property type="match status" value="1"/>
</dbReference>
<evidence type="ECO:0000256" key="2">
    <source>
        <dbReference type="ARBA" id="ARBA00023242"/>
    </source>
</evidence>
<keyword evidence="6" id="KW-1185">Reference proteome</keyword>
<dbReference type="SMART" id="SM00906">
    <property type="entry name" value="Fungal_trans"/>
    <property type="match status" value="1"/>
</dbReference>
<proteinExistence type="predicted"/>
<dbReference type="Gene3D" id="4.10.240.10">
    <property type="entry name" value="Zn(2)-C6 fungal-type DNA-binding domain"/>
    <property type="match status" value="1"/>
</dbReference>
<protein>
    <recommendedName>
        <fullName evidence="4">Zn(2)-C6 fungal-type domain-containing protein</fullName>
    </recommendedName>
</protein>
<feature type="domain" description="Zn(2)-C6 fungal-type" evidence="4">
    <location>
        <begin position="26"/>
        <end position="59"/>
    </location>
</feature>
<feature type="compositionally biased region" description="Basic and acidic residues" evidence="3">
    <location>
        <begin position="202"/>
        <end position="216"/>
    </location>
</feature>
<dbReference type="OrthoDB" id="4456959at2759"/>
<dbReference type="CDD" id="cd00067">
    <property type="entry name" value="GAL4"/>
    <property type="match status" value="1"/>
</dbReference>
<keyword evidence="2" id="KW-0539">Nucleus</keyword>
<sequence length="921" mass="104432">MASDLLLPPAVPTDKYPPKKRKVERACDVCRRKKSRCDGWKMPNNVCSNCIQSRKPCTYVEESKPRGPPKAYVTDLEDRVEKLEALLKKLRPDQDFSNELGPPVVRGSWKDPPNTSSVPSASGSLEPSSSSPSPGYSHRSSHLLISPTTSKNRDHSHARRHSRDNSLSGRSSDSPYSSDPDDLVDGYEGGMHQLTLRKASHLHSEESKEEQHERFHGQSSSMKLIDATRRFKQQHFIESVGGAGGGDSNASIPYSSSGPKEASLVRRPEYWQASRWELVWEGLHVDSPELLSSVLEAFPPQDLMAELIRLYFENANSQHPLLHRPTFEKQWRENLHEKNIWFACVMASLFAVASRWCNDPRVLPKDYPKENSGAIDWTLAGWDFFNIGLGIHRARRSLLYPATLFEIQTFTLLSMFLRGTSYHTVGWFFVTIGIRKAQDVGAHRKTVYKRTPTVDEELWKRAFWMLVVFDRFICSLLGRSCCIAEEDFDLELPLEVDDEYWETEDPSAAFKQPEGVPCKITAFNLWIKLTQIIAFALRTLYPLNTSKLVYGRIPMPGPKAIVQQLETTLSEWADSIPEYLKWSNQIKDPIFVNQSAALYTNYYLTQILVYRQFLQPSFAAANAQPSPFPALVLCSNAAKSCARIIETQMERKSSDLPNLINVSNICAAILIVHLWDLKGKEKAQIVNLAEDIKPHFARPIQALKDDIALFIRALECAALRHGVVLKLLAQLRQSLDDEASAQNIAFDNDPPSWVPHPIPNPSSRWDDTARNNRLRPVQTVSQHYDHDPSRLQQTNWPLPQPPTNDHHDATLSDTQHPPPFISAMHRTPSASNTSYSPTASQYDSGAMDFPGRYHWEERGVGQHLPTSHARSTPTMAIYDKPYSGTWDELHRNMPYPPSGWSEGYTSHLTHRPYSTEADTYR</sequence>
<dbReference type="CDD" id="cd14654">
    <property type="entry name" value="ZIP_Gal4"/>
    <property type="match status" value="1"/>
</dbReference>
<feature type="compositionally biased region" description="Low complexity" evidence="3">
    <location>
        <begin position="165"/>
        <end position="178"/>
    </location>
</feature>
<dbReference type="InterPro" id="IPR050987">
    <property type="entry name" value="AtrR-like"/>
</dbReference>
<dbReference type="PANTHER" id="PTHR46910">
    <property type="entry name" value="TRANSCRIPTION FACTOR PDR1"/>
    <property type="match status" value="1"/>
</dbReference>
<dbReference type="CDD" id="cd12148">
    <property type="entry name" value="fungal_TF_MHR"/>
    <property type="match status" value="1"/>
</dbReference>
<feature type="region of interest" description="Disordered" evidence="3">
    <location>
        <begin position="743"/>
        <end position="838"/>
    </location>
</feature>
<dbReference type="EMBL" id="ML179195">
    <property type="protein sequence ID" value="THU95658.1"/>
    <property type="molecule type" value="Genomic_DNA"/>
</dbReference>
<feature type="compositionally biased region" description="Polar residues" evidence="3">
    <location>
        <begin position="828"/>
        <end position="838"/>
    </location>
</feature>
<evidence type="ECO:0000313" key="6">
    <source>
        <dbReference type="Proteomes" id="UP000297245"/>
    </source>
</evidence>
<dbReference type="InterPro" id="IPR001138">
    <property type="entry name" value="Zn2Cys6_DnaBD"/>
</dbReference>
<dbReference type="PANTHER" id="PTHR46910:SF38">
    <property type="entry name" value="ZN(2)-C6 FUNGAL-TYPE DOMAIN-CONTAINING PROTEIN"/>
    <property type="match status" value="1"/>
</dbReference>
<dbReference type="Pfam" id="PF00172">
    <property type="entry name" value="Zn_clus"/>
    <property type="match status" value="1"/>
</dbReference>
<name>A0A4S8M1X6_DENBC</name>
<keyword evidence="1" id="KW-0479">Metal-binding</keyword>
<evidence type="ECO:0000256" key="3">
    <source>
        <dbReference type="SAM" id="MobiDB-lite"/>
    </source>
</evidence>
<evidence type="ECO:0000256" key="1">
    <source>
        <dbReference type="ARBA" id="ARBA00022723"/>
    </source>
</evidence>
<dbReference type="GO" id="GO:0008270">
    <property type="term" value="F:zinc ion binding"/>
    <property type="evidence" value="ECO:0007669"/>
    <property type="project" value="InterPro"/>
</dbReference>
<evidence type="ECO:0000313" key="5">
    <source>
        <dbReference type="EMBL" id="THU95658.1"/>
    </source>
</evidence>
<dbReference type="PROSITE" id="PS50048">
    <property type="entry name" value="ZN2_CY6_FUNGAL_2"/>
    <property type="match status" value="1"/>
</dbReference>
<dbReference type="Proteomes" id="UP000297245">
    <property type="component" value="Unassembled WGS sequence"/>
</dbReference>
<gene>
    <name evidence="5" type="ORF">K435DRAFT_966309</name>
</gene>
<dbReference type="GO" id="GO:0003677">
    <property type="term" value="F:DNA binding"/>
    <property type="evidence" value="ECO:0007669"/>
    <property type="project" value="InterPro"/>
</dbReference>
<dbReference type="SMART" id="SM00066">
    <property type="entry name" value="GAL4"/>
    <property type="match status" value="1"/>
</dbReference>
<reference evidence="5 6" key="1">
    <citation type="journal article" date="2019" name="Nat. Ecol. Evol.">
        <title>Megaphylogeny resolves global patterns of mushroom evolution.</title>
        <authorList>
            <person name="Varga T."/>
            <person name="Krizsan K."/>
            <person name="Foldi C."/>
            <person name="Dima B."/>
            <person name="Sanchez-Garcia M."/>
            <person name="Sanchez-Ramirez S."/>
            <person name="Szollosi G.J."/>
            <person name="Szarkandi J.G."/>
            <person name="Papp V."/>
            <person name="Albert L."/>
            <person name="Andreopoulos W."/>
            <person name="Angelini C."/>
            <person name="Antonin V."/>
            <person name="Barry K.W."/>
            <person name="Bougher N.L."/>
            <person name="Buchanan P."/>
            <person name="Buyck B."/>
            <person name="Bense V."/>
            <person name="Catcheside P."/>
            <person name="Chovatia M."/>
            <person name="Cooper J."/>
            <person name="Damon W."/>
            <person name="Desjardin D."/>
            <person name="Finy P."/>
            <person name="Geml J."/>
            <person name="Haridas S."/>
            <person name="Hughes K."/>
            <person name="Justo A."/>
            <person name="Karasinski D."/>
            <person name="Kautmanova I."/>
            <person name="Kiss B."/>
            <person name="Kocsube S."/>
            <person name="Kotiranta H."/>
            <person name="LaButti K.M."/>
            <person name="Lechner B.E."/>
            <person name="Liimatainen K."/>
            <person name="Lipzen A."/>
            <person name="Lukacs Z."/>
            <person name="Mihaltcheva S."/>
            <person name="Morgado L.N."/>
            <person name="Niskanen T."/>
            <person name="Noordeloos M.E."/>
            <person name="Ohm R.A."/>
            <person name="Ortiz-Santana B."/>
            <person name="Ovrebo C."/>
            <person name="Racz N."/>
            <person name="Riley R."/>
            <person name="Savchenko A."/>
            <person name="Shiryaev A."/>
            <person name="Soop K."/>
            <person name="Spirin V."/>
            <person name="Szebenyi C."/>
            <person name="Tomsovsky M."/>
            <person name="Tulloss R.E."/>
            <person name="Uehling J."/>
            <person name="Grigoriev I.V."/>
            <person name="Vagvolgyi C."/>
            <person name="Papp T."/>
            <person name="Martin F.M."/>
            <person name="Miettinen O."/>
            <person name="Hibbett D.S."/>
            <person name="Nagy L.G."/>
        </authorList>
    </citation>
    <scope>NUCLEOTIDE SEQUENCE [LARGE SCALE GENOMIC DNA]</scope>
    <source>
        <strain evidence="5 6">CBS 962.96</strain>
    </source>
</reference>
<dbReference type="GO" id="GO:0000981">
    <property type="term" value="F:DNA-binding transcription factor activity, RNA polymerase II-specific"/>
    <property type="evidence" value="ECO:0007669"/>
    <property type="project" value="InterPro"/>
</dbReference>
<dbReference type="InterPro" id="IPR005600">
    <property type="entry name" value="Gal4_dimer_dom"/>
</dbReference>
<evidence type="ECO:0000259" key="4">
    <source>
        <dbReference type="PROSITE" id="PS50048"/>
    </source>
</evidence>
<dbReference type="PROSITE" id="PS00463">
    <property type="entry name" value="ZN2_CY6_FUNGAL_1"/>
    <property type="match status" value="1"/>
</dbReference>
<dbReference type="AlphaFoldDB" id="A0A4S8M1X6"/>
<dbReference type="GO" id="GO:0006351">
    <property type="term" value="P:DNA-templated transcription"/>
    <property type="evidence" value="ECO:0007669"/>
    <property type="project" value="InterPro"/>
</dbReference>
<accession>A0A4S8M1X6</accession>
<dbReference type="InterPro" id="IPR036864">
    <property type="entry name" value="Zn2-C6_fun-type_DNA-bd_sf"/>
</dbReference>
<organism evidence="5 6">
    <name type="scientific">Dendrothele bispora (strain CBS 962.96)</name>
    <dbReference type="NCBI Taxonomy" id="1314807"/>
    <lineage>
        <taxon>Eukaryota</taxon>
        <taxon>Fungi</taxon>
        <taxon>Dikarya</taxon>
        <taxon>Basidiomycota</taxon>
        <taxon>Agaricomycotina</taxon>
        <taxon>Agaricomycetes</taxon>
        <taxon>Agaricomycetidae</taxon>
        <taxon>Agaricales</taxon>
        <taxon>Agaricales incertae sedis</taxon>
        <taxon>Dendrothele</taxon>
    </lineage>
</organism>
<dbReference type="InterPro" id="IPR007219">
    <property type="entry name" value="XnlR_reg_dom"/>
</dbReference>
<feature type="compositionally biased region" description="Low complexity" evidence="3">
    <location>
        <begin position="116"/>
        <end position="138"/>
    </location>
</feature>